<sequence length="367" mass="41039">MSRAMMRCDVSPSFVFSFVLAHTSATYNTMSDFESTVSLSSSSPSTFIQSTIAMAESPSTRNAGPPFDDADADIIIRSCDNVEFRLHKTMLWKASTTFSDMFPSHPLPPNSRNDTQPTSRDGLPITALSEDGRTLDHLFRLIYPVDNPKLSSMDDVRSTLEVLEKYRVDAFPRTIEQTLLKAAEAEPEAVYALACRYKLRSIAQTAARMTLRKPIAVRSMDASVSGAEYRRLVQYQTECIRAAVAAVQTFTWASVDVRRPAGGEEPVTKCQCRRHGFAQGAGPHPTQGPSWLMDYRLRCCVALQRRPVGTTVMERDLLLSVLNAKVCQDCRKWIPGPFKEFSKHLAAEIDLRMMEVKRASQSHPVLF</sequence>
<name>A0ACB8SNG5_9AGAM</name>
<dbReference type="EMBL" id="MU277247">
    <property type="protein sequence ID" value="KAI0057431.1"/>
    <property type="molecule type" value="Genomic_DNA"/>
</dbReference>
<dbReference type="Proteomes" id="UP000814140">
    <property type="component" value="Unassembled WGS sequence"/>
</dbReference>
<reference evidence="1" key="2">
    <citation type="journal article" date="2022" name="New Phytol.">
        <title>Evolutionary transition to the ectomycorrhizal habit in the genomes of a hyperdiverse lineage of mushroom-forming fungi.</title>
        <authorList>
            <person name="Looney B."/>
            <person name="Miyauchi S."/>
            <person name="Morin E."/>
            <person name="Drula E."/>
            <person name="Courty P.E."/>
            <person name="Kohler A."/>
            <person name="Kuo A."/>
            <person name="LaButti K."/>
            <person name="Pangilinan J."/>
            <person name="Lipzen A."/>
            <person name="Riley R."/>
            <person name="Andreopoulos W."/>
            <person name="He G."/>
            <person name="Johnson J."/>
            <person name="Nolan M."/>
            <person name="Tritt A."/>
            <person name="Barry K.W."/>
            <person name="Grigoriev I.V."/>
            <person name="Nagy L.G."/>
            <person name="Hibbett D."/>
            <person name="Henrissat B."/>
            <person name="Matheny P.B."/>
            <person name="Labbe J."/>
            <person name="Martin F.M."/>
        </authorList>
    </citation>
    <scope>NUCLEOTIDE SEQUENCE</scope>
    <source>
        <strain evidence="1">HHB10654</strain>
    </source>
</reference>
<protein>
    <submittedName>
        <fullName evidence="1">Uncharacterized protein</fullName>
    </submittedName>
</protein>
<evidence type="ECO:0000313" key="1">
    <source>
        <dbReference type="EMBL" id="KAI0057431.1"/>
    </source>
</evidence>
<organism evidence="1 2">
    <name type="scientific">Artomyces pyxidatus</name>
    <dbReference type="NCBI Taxonomy" id="48021"/>
    <lineage>
        <taxon>Eukaryota</taxon>
        <taxon>Fungi</taxon>
        <taxon>Dikarya</taxon>
        <taxon>Basidiomycota</taxon>
        <taxon>Agaricomycotina</taxon>
        <taxon>Agaricomycetes</taxon>
        <taxon>Russulales</taxon>
        <taxon>Auriscalpiaceae</taxon>
        <taxon>Artomyces</taxon>
    </lineage>
</organism>
<proteinExistence type="predicted"/>
<accession>A0ACB8SNG5</accession>
<gene>
    <name evidence="1" type="ORF">BV25DRAFT_1428056</name>
</gene>
<keyword evidence="2" id="KW-1185">Reference proteome</keyword>
<evidence type="ECO:0000313" key="2">
    <source>
        <dbReference type="Proteomes" id="UP000814140"/>
    </source>
</evidence>
<reference evidence="1" key="1">
    <citation type="submission" date="2021-03" db="EMBL/GenBank/DDBJ databases">
        <authorList>
            <consortium name="DOE Joint Genome Institute"/>
            <person name="Ahrendt S."/>
            <person name="Looney B.P."/>
            <person name="Miyauchi S."/>
            <person name="Morin E."/>
            <person name="Drula E."/>
            <person name="Courty P.E."/>
            <person name="Chicoki N."/>
            <person name="Fauchery L."/>
            <person name="Kohler A."/>
            <person name="Kuo A."/>
            <person name="Labutti K."/>
            <person name="Pangilinan J."/>
            <person name="Lipzen A."/>
            <person name="Riley R."/>
            <person name="Andreopoulos W."/>
            <person name="He G."/>
            <person name="Johnson J."/>
            <person name="Barry K.W."/>
            <person name="Grigoriev I.V."/>
            <person name="Nagy L."/>
            <person name="Hibbett D."/>
            <person name="Henrissat B."/>
            <person name="Matheny P.B."/>
            <person name="Labbe J."/>
            <person name="Martin F."/>
        </authorList>
    </citation>
    <scope>NUCLEOTIDE SEQUENCE</scope>
    <source>
        <strain evidence="1">HHB10654</strain>
    </source>
</reference>
<comment type="caution">
    <text evidence="1">The sequence shown here is derived from an EMBL/GenBank/DDBJ whole genome shotgun (WGS) entry which is preliminary data.</text>
</comment>